<organism evidence="4 5">
    <name type="scientific">Macrophomina phaseolina</name>
    <dbReference type="NCBI Taxonomy" id="35725"/>
    <lineage>
        <taxon>Eukaryota</taxon>
        <taxon>Fungi</taxon>
        <taxon>Dikarya</taxon>
        <taxon>Ascomycota</taxon>
        <taxon>Pezizomycotina</taxon>
        <taxon>Dothideomycetes</taxon>
        <taxon>Dothideomycetes incertae sedis</taxon>
        <taxon>Botryosphaeriales</taxon>
        <taxon>Botryosphaeriaceae</taxon>
        <taxon>Macrophomina</taxon>
    </lineage>
</organism>
<sequence>MDPISILGTAIGVATLAAEVSKSLFRAADAISKSQEEARDLTDQLCSLTSILTTIKTIVEEKRELFNEMLYRNLQEITMRIEGIAEKVKRMVRSRSNRLRLAFRLDRVKPLLNSIKAMESSLQTILITMLVAKEQVKAPNERPKAHAQQKYANQYRLLAESRVENDRQVIQRLAFEAAIIQRRYRDNRSVHHHLRGQHDTATWLYHLVFTPGFPQAPVVPNSQSGLRTPTVRTVGTINTDDALQEAQNYQTATFVRGSESADRATMPTVPERRGSTTTQRSTSRRSTVSSDHTEEQHSQIVATSSGEEANGDWESEDSEADSDDDAGNLPVLWNPRQRYLAGITDSATATVDNLLHKFTNLTPRQIQATSELASREPPADATLEHNERRSATPHGLVEGSPQSHPASTSTSLLTHSESESEGEQPGRGRRPPSRSPTRDRRRHEGPDTYSNHYPRHHRHHMDERSAQPSPQVVPEQRRNQSYHPQPFRSSGFQAPESNPFHPSYHGPFNSPQTVPSYTAPPTWHPQFTQPIPPFGPSNRSPPVPRPRRYRSLSPYLSAETRSQPPALPTRETTAEEKLRVIEQQKHNERLANLESIVQETREKQLQEEARENAVAAKEESYGRQQRDLQIQTSLTELISRKREDEAKRAHEQLLAALEAKREEAELKATAERERYLKLEREHKEDVDRRVAEALSQTKAVLEKEMAELKSMAKEATASARAATKSKKLAEVESAKRASDAARKTSEAEKERLVEDHKEALSYLRERLMEVEQAKTAAEALLFEQKATPARQLRLKDGERRMELVETQHGLREPMANTEILASAFFHHRTSPGFLKKPRRLNARLRTEGPIKEVPSLSSEESEEDRRVRENALISGKPVVLLPSAENTSEAEMLEIRTAISESGLSAANSLVPFKGRRAHKDKGITATFQWNSPLPKESRLLPTLKGNGWKPVYRRRNELGQTWFIGHDPVHIDFFTPQYKPQIHPTRVKRKIMEGNVVIGSEWIDEDIIKYTTKFKYDLADGFYLFRPNLSVEDIDTLISRTLLQRENDLHKAFHVDNEDPSDEESQSSGGDSNTHGSKEDESFSFKDSGYQDWEGMWNTQEQEHPYDFNEPRLLRTTHNVSRASIHSTQSSTTNSSPIFQRPSSVSSLSRVPPSLRRHARESDSRSHRTSGDSPLSGSAPGALKDTGLPALTPETLHAAGILLSSSPVEAPQSRDFAFSVHRDSAASGTGGCHRRIRPGTCSGDFVKEHND</sequence>
<gene>
    <name evidence="4" type="ORF">B0J12DRAFT_373997</name>
</gene>
<protein>
    <recommendedName>
        <fullName evidence="3">Azaphilone pigments biosynthesis cluster protein L N-terminal domain-containing protein</fullName>
    </recommendedName>
</protein>
<dbReference type="Pfam" id="PF17111">
    <property type="entry name" value="PigL_N"/>
    <property type="match status" value="1"/>
</dbReference>
<feature type="compositionally biased region" description="Acidic residues" evidence="2">
    <location>
        <begin position="309"/>
        <end position="326"/>
    </location>
</feature>
<comment type="caution">
    <text evidence="4">The sequence shown here is derived from an EMBL/GenBank/DDBJ whole genome shotgun (WGS) entry which is preliminary data.</text>
</comment>
<feature type="region of interest" description="Disordered" evidence="2">
    <location>
        <begin position="718"/>
        <end position="752"/>
    </location>
</feature>
<feature type="compositionally biased region" description="Basic and acidic residues" evidence="2">
    <location>
        <begin position="1161"/>
        <end position="1171"/>
    </location>
</feature>
<feature type="region of interest" description="Disordered" evidence="2">
    <location>
        <begin position="252"/>
        <end position="330"/>
    </location>
</feature>
<reference evidence="4 5" key="1">
    <citation type="journal article" date="2021" name="Nat. Commun.">
        <title>Genetic determinants of endophytism in the Arabidopsis root mycobiome.</title>
        <authorList>
            <person name="Mesny F."/>
            <person name="Miyauchi S."/>
            <person name="Thiergart T."/>
            <person name="Pickel B."/>
            <person name="Atanasova L."/>
            <person name="Karlsson M."/>
            <person name="Huettel B."/>
            <person name="Barry K.W."/>
            <person name="Haridas S."/>
            <person name="Chen C."/>
            <person name="Bauer D."/>
            <person name="Andreopoulos W."/>
            <person name="Pangilinan J."/>
            <person name="LaButti K."/>
            <person name="Riley R."/>
            <person name="Lipzen A."/>
            <person name="Clum A."/>
            <person name="Drula E."/>
            <person name="Henrissat B."/>
            <person name="Kohler A."/>
            <person name="Grigoriev I.V."/>
            <person name="Martin F.M."/>
            <person name="Hacquard S."/>
        </authorList>
    </citation>
    <scope>NUCLEOTIDE SEQUENCE [LARGE SCALE GENOMIC DNA]</scope>
    <source>
        <strain evidence="4 5">MPI-SDFR-AT-0080</strain>
    </source>
</reference>
<feature type="compositionally biased region" description="Basic and acidic residues" evidence="2">
    <location>
        <begin position="373"/>
        <end position="390"/>
    </location>
</feature>
<feature type="region of interest" description="Disordered" evidence="2">
    <location>
        <begin position="368"/>
        <end position="574"/>
    </location>
</feature>
<proteinExistence type="predicted"/>
<name>A0ABQ8GKQ2_9PEZI</name>
<dbReference type="EMBL" id="JAGTJR010000006">
    <property type="protein sequence ID" value="KAH7058802.1"/>
    <property type="molecule type" value="Genomic_DNA"/>
</dbReference>
<accession>A0ABQ8GKQ2</accession>
<keyword evidence="5" id="KW-1185">Reference proteome</keyword>
<feature type="region of interest" description="Disordered" evidence="2">
    <location>
        <begin position="1222"/>
        <end position="1252"/>
    </location>
</feature>
<feature type="region of interest" description="Disordered" evidence="2">
    <location>
        <begin position="845"/>
        <end position="864"/>
    </location>
</feature>
<keyword evidence="1" id="KW-0175">Coiled coil</keyword>
<dbReference type="Proteomes" id="UP000774617">
    <property type="component" value="Unassembled WGS sequence"/>
</dbReference>
<dbReference type="InterPro" id="IPR031348">
    <property type="entry name" value="PigL_N"/>
</dbReference>
<feature type="compositionally biased region" description="Basic and acidic residues" evidence="2">
    <location>
        <begin position="436"/>
        <end position="446"/>
    </location>
</feature>
<evidence type="ECO:0000313" key="4">
    <source>
        <dbReference type="EMBL" id="KAH7058802.1"/>
    </source>
</evidence>
<feature type="compositionally biased region" description="Polar residues" evidence="2">
    <location>
        <begin position="298"/>
        <end position="307"/>
    </location>
</feature>
<feature type="compositionally biased region" description="Polar residues" evidence="2">
    <location>
        <begin position="1123"/>
        <end position="1139"/>
    </location>
</feature>
<evidence type="ECO:0000313" key="5">
    <source>
        <dbReference type="Proteomes" id="UP000774617"/>
    </source>
</evidence>
<feature type="region of interest" description="Disordered" evidence="2">
    <location>
        <begin position="1054"/>
        <end position="1086"/>
    </location>
</feature>
<evidence type="ECO:0000259" key="3">
    <source>
        <dbReference type="Pfam" id="PF17111"/>
    </source>
</evidence>
<feature type="region of interest" description="Disordered" evidence="2">
    <location>
        <begin position="1123"/>
        <end position="1190"/>
    </location>
</feature>
<feature type="domain" description="Azaphilone pigments biosynthesis cluster protein L N-terminal" evidence="3">
    <location>
        <begin position="1"/>
        <end position="151"/>
    </location>
</feature>
<feature type="compositionally biased region" description="Polar residues" evidence="2">
    <location>
        <begin position="479"/>
        <end position="496"/>
    </location>
</feature>
<evidence type="ECO:0000256" key="1">
    <source>
        <dbReference type="SAM" id="Coils"/>
    </source>
</evidence>
<evidence type="ECO:0000256" key="2">
    <source>
        <dbReference type="SAM" id="MobiDB-lite"/>
    </source>
</evidence>
<feature type="coiled-coil region" evidence="1">
    <location>
        <begin position="583"/>
        <end position="610"/>
    </location>
</feature>
<feature type="compositionally biased region" description="Low complexity" evidence="2">
    <location>
        <begin position="1142"/>
        <end position="1155"/>
    </location>
</feature>
<feature type="coiled-coil region" evidence="1">
    <location>
        <begin position="640"/>
        <end position="718"/>
    </location>
</feature>
<feature type="compositionally biased region" description="Low complexity" evidence="2">
    <location>
        <begin position="275"/>
        <end position="290"/>
    </location>
</feature>
<feature type="compositionally biased region" description="Basic and acidic residues" evidence="2">
    <location>
        <begin position="727"/>
        <end position="752"/>
    </location>
</feature>
<feature type="compositionally biased region" description="Pro residues" evidence="2">
    <location>
        <begin position="530"/>
        <end position="544"/>
    </location>
</feature>